<dbReference type="PROSITE" id="PS51755">
    <property type="entry name" value="OMPR_PHOB"/>
    <property type="match status" value="1"/>
</dbReference>
<dbReference type="InterPro" id="IPR027417">
    <property type="entry name" value="P-loop_NTPase"/>
</dbReference>
<protein>
    <submittedName>
        <fullName evidence="4">AAA family ATPase</fullName>
    </submittedName>
</protein>
<evidence type="ECO:0000313" key="5">
    <source>
        <dbReference type="Proteomes" id="UP000473470"/>
    </source>
</evidence>
<comment type="caution">
    <text evidence="4">The sequence shown here is derived from an EMBL/GenBank/DDBJ whole genome shotgun (WGS) entry which is preliminary data.</text>
</comment>
<dbReference type="InterPro" id="IPR001867">
    <property type="entry name" value="OmpR/PhoB-type_DNA-bd"/>
</dbReference>
<dbReference type="SUPFAM" id="SSF46894">
    <property type="entry name" value="C-terminal effector domain of the bipartite response regulators"/>
    <property type="match status" value="1"/>
</dbReference>
<dbReference type="InterPro" id="IPR003593">
    <property type="entry name" value="AAA+_ATPase"/>
</dbReference>
<dbReference type="AlphaFoldDB" id="A0A6L3N2G3"/>
<dbReference type="Proteomes" id="UP000473470">
    <property type="component" value="Unassembled WGS sequence"/>
</dbReference>
<dbReference type="SMART" id="SM00862">
    <property type="entry name" value="Trans_reg_C"/>
    <property type="match status" value="1"/>
</dbReference>
<dbReference type="GO" id="GO:0043531">
    <property type="term" value="F:ADP binding"/>
    <property type="evidence" value="ECO:0007669"/>
    <property type="project" value="InterPro"/>
</dbReference>
<evidence type="ECO:0000256" key="1">
    <source>
        <dbReference type="ARBA" id="ARBA00023125"/>
    </source>
</evidence>
<dbReference type="PANTHER" id="PTHR47691:SF3">
    <property type="entry name" value="HTH-TYPE TRANSCRIPTIONAL REGULATOR RV0890C-RELATED"/>
    <property type="match status" value="1"/>
</dbReference>
<dbReference type="Pfam" id="PF00486">
    <property type="entry name" value="Trans_reg_C"/>
    <property type="match status" value="1"/>
</dbReference>
<dbReference type="Pfam" id="PF25872">
    <property type="entry name" value="HTH_77"/>
    <property type="match status" value="1"/>
</dbReference>
<dbReference type="GO" id="GO:0006355">
    <property type="term" value="P:regulation of DNA-templated transcription"/>
    <property type="evidence" value="ECO:0007669"/>
    <property type="project" value="InterPro"/>
</dbReference>
<dbReference type="GO" id="GO:0003677">
    <property type="term" value="F:DNA binding"/>
    <property type="evidence" value="ECO:0007669"/>
    <property type="project" value="UniProtKB-UniRule"/>
</dbReference>
<dbReference type="GO" id="GO:0000160">
    <property type="term" value="P:phosphorelay signal transduction system"/>
    <property type="evidence" value="ECO:0007669"/>
    <property type="project" value="InterPro"/>
</dbReference>
<gene>
    <name evidence="4" type="ORF">F7R25_06580</name>
</gene>
<sequence length="507" mass="54425">MIQIGTLSVDFEQRDIRRHGMPLRIGARAFDILEVLHRAAGRVVSKDDIMDAVWPGVIVEENCLQVHVAALRKLLGDRRDLIKTVPGRGYMLVAGPRADAPAARPEHAPLRGDGLPSSFAPLIGRQAEIGQIVDMLDRMPVVTLVGAGGIGKTSLAAHVARDLRRRARDTVHWVELARATTRDDVLRALAAALDMAGHDDPGIDGIDGIADALAASRCLVVLDNAEHVVDVVAGLVDALAARIATLRMLVTSREPLHVPAEQMLRVAPLAVPASGARADEIAGCSAVQLFLCRVRAATADCAPDEAGIRLAGDICRRLEGLPLAIELAAARVATLGIEGVATRLDDRLNLLTGGLRAALPRHQALRATFDWSHALLSPAARALFRRLGCFFGPFTFDAACAVAAVFGTPIEETIGGLGELVAKSLLSVEFRTARAQYRLSESTRAYALEKLRAEGEFERVAVCHARYARERAGEKALAGPASMPVLQREFQREWQPAGTAPPPRRHA</sequence>
<reference evidence="4 5" key="1">
    <citation type="submission" date="2019-09" db="EMBL/GenBank/DDBJ databases">
        <title>Draft genome sequences of 48 bacterial type strains from the CCUG.</title>
        <authorList>
            <person name="Tunovic T."/>
            <person name="Pineiro-Iglesias B."/>
            <person name="Unosson C."/>
            <person name="Inganas E."/>
            <person name="Ohlen M."/>
            <person name="Cardew S."/>
            <person name="Jensie-Markopoulos S."/>
            <person name="Salva-Serra F."/>
            <person name="Jaen-Luchoro D."/>
            <person name="Karlsson R."/>
            <person name="Svensson-Stadler L."/>
            <person name="Chun J."/>
            <person name="Moore E."/>
        </authorList>
    </citation>
    <scope>NUCLEOTIDE SEQUENCE [LARGE SCALE GENOMIC DNA]</scope>
    <source>
        <strain evidence="4 5">CCUG 65686</strain>
    </source>
</reference>
<dbReference type="InterPro" id="IPR036388">
    <property type="entry name" value="WH-like_DNA-bd_sf"/>
</dbReference>
<dbReference type="Gene3D" id="1.10.10.10">
    <property type="entry name" value="Winged helix-like DNA-binding domain superfamily/Winged helix DNA-binding domain"/>
    <property type="match status" value="1"/>
</dbReference>
<feature type="DNA-binding region" description="OmpR/PhoB-type" evidence="2">
    <location>
        <begin position="1"/>
        <end position="94"/>
    </location>
</feature>
<dbReference type="SUPFAM" id="SSF52540">
    <property type="entry name" value="P-loop containing nucleoside triphosphate hydrolases"/>
    <property type="match status" value="1"/>
</dbReference>
<dbReference type="SMART" id="SM00382">
    <property type="entry name" value="AAA"/>
    <property type="match status" value="1"/>
</dbReference>
<accession>A0A6L3N2G3</accession>
<name>A0A6L3N2G3_9BURK</name>
<dbReference type="InterPro" id="IPR002182">
    <property type="entry name" value="NB-ARC"/>
</dbReference>
<evidence type="ECO:0000259" key="3">
    <source>
        <dbReference type="PROSITE" id="PS51755"/>
    </source>
</evidence>
<organism evidence="4 5">
    <name type="scientific">Burkholderia stagnalis</name>
    <dbReference type="NCBI Taxonomy" id="1503054"/>
    <lineage>
        <taxon>Bacteria</taxon>
        <taxon>Pseudomonadati</taxon>
        <taxon>Pseudomonadota</taxon>
        <taxon>Betaproteobacteria</taxon>
        <taxon>Burkholderiales</taxon>
        <taxon>Burkholderiaceae</taxon>
        <taxon>Burkholderia</taxon>
        <taxon>Burkholderia cepacia complex</taxon>
    </lineage>
</organism>
<dbReference type="PRINTS" id="PR00364">
    <property type="entry name" value="DISEASERSIST"/>
</dbReference>
<proteinExistence type="predicted"/>
<dbReference type="Pfam" id="PF00931">
    <property type="entry name" value="NB-ARC"/>
    <property type="match status" value="1"/>
</dbReference>
<dbReference type="EMBL" id="VZOK01000007">
    <property type="protein sequence ID" value="KAB0639974.1"/>
    <property type="molecule type" value="Genomic_DNA"/>
</dbReference>
<evidence type="ECO:0000256" key="2">
    <source>
        <dbReference type="PROSITE-ProRule" id="PRU01091"/>
    </source>
</evidence>
<dbReference type="CDD" id="cd00383">
    <property type="entry name" value="trans_reg_C"/>
    <property type="match status" value="1"/>
</dbReference>
<dbReference type="PANTHER" id="PTHR47691">
    <property type="entry name" value="REGULATOR-RELATED"/>
    <property type="match status" value="1"/>
</dbReference>
<evidence type="ECO:0000313" key="4">
    <source>
        <dbReference type="EMBL" id="KAB0639974.1"/>
    </source>
</evidence>
<dbReference type="Gene3D" id="3.40.50.300">
    <property type="entry name" value="P-loop containing nucleotide triphosphate hydrolases"/>
    <property type="match status" value="1"/>
</dbReference>
<keyword evidence="1 2" id="KW-0238">DNA-binding</keyword>
<dbReference type="InterPro" id="IPR016032">
    <property type="entry name" value="Sig_transdc_resp-reg_C-effctor"/>
</dbReference>
<dbReference type="InterPro" id="IPR058852">
    <property type="entry name" value="HTH_77"/>
</dbReference>
<feature type="domain" description="OmpR/PhoB-type" evidence="3">
    <location>
        <begin position="1"/>
        <end position="94"/>
    </location>
</feature>